<evidence type="ECO:0000313" key="1">
    <source>
        <dbReference type="EMBL" id="EDS11963.1"/>
    </source>
</evidence>
<comment type="caution">
    <text evidence="1">The sequence shown here is derived from an EMBL/GenBank/DDBJ whole genome shotgun (WGS) entry which is preliminary data.</text>
</comment>
<name>B0P995_9FIRM</name>
<dbReference type="HOGENOM" id="CLU_3246333_0_0_9"/>
<proteinExistence type="predicted"/>
<dbReference type="EMBL" id="ABGD02000009">
    <property type="protein sequence ID" value="EDS11963.1"/>
    <property type="molecule type" value="Genomic_DNA"/>
</dbReference>
<reference evidence="1" key="2">
    <citation type="submission" date="2013-09" db="EMBL/GenBank/DDBJ databases">
        <title>Draft genome sequence of Anaerotruncus colihominis(DSM 17241).</title>
        <authorList>
            <person name="Sudarsanam P."/>
            <person name="Ley R."/>
            <person name="Guruge J."/>
            <person name="Turnbaugh P.J."/>
            <person name="Mahowald M."/>
            <person name="Liep D."/>
            <person name="Gordon J."/>
        </authorList>
    </citation>
    <scope>NUCLEOTIDE SEQUENCE</scope>
    <source>
        <strain evidence="1">DSM 17241</strain>
    </source>
</reference>
<sequence>MRVDKFTAFNFSIHANTLSYEPLFIYYYIQPLLNVKPFSLFF</sequence>
<gene>
    <name evidence="1" type="ORF">ANACOL_01341</name>
</gene>
<accession>B0P995</accession>
<protein>
    <submittedName>
        <fullName evidence="1">Uncharacterized protein</fullName>
    </submittedName>
</protein>
<reference evidence="1" key="1">
    <citation type="submission" date="2007-11" db="EMBL/GenBank/DDBJ databases">
        <authorList>
            <person name="Fulton L."/>
            <person name="Clifton S."/>
            <person name="Fulton B."/>
            <person name="Xu J."/>
            <person name="Minx P."/>
            <person name="Pepin K.H."/>
            <person name="Johnson M."/>
            <person name="Thiruvilangam P."/>
            <person name="Bhonagiri V."/>
            <person name="Nash W.E."/>
            <person name="Mardis E.R."/>
            <person name="Wilson R.K."/>
        </authorList>
    </citation>
    <scope>NUCLEOTIDE SEQUENCE [LARGE SCALE GENOMIC DNA]</scope>
    <source>
        <strain evidence="1">DSM 17241</strain>
    </source>
</reference>
<dbReference type="Proteomes" id="UP000003803">
    <property type="component" value="Unassembled WGS sequence"/>
</dbReference>
<organism evidence="1 2">
    <name type="scientific">Anaerotruncus colihominis DSM 17241</name>
    <dbReference type="NCBI Taxonomy" id="445972"/>
    <lineage>
        <taxon>Bacteria</taxon>
        <taxon>Bacillati</taxon>
        <taxon>Bacillota</taxon>
        <taxon>Clostridia</taxon>
        <taxon>Eubacteriales</taxon>
        <taxon>Oscillospiraceae</taxon>
        <taxon>Anaerotruncus</taxon>
    </lineage>
</organism>
<dbReference type="AlphaFoldDB" id="B0P995"/>
<keyword evidence="2" id="KW-1185">Reference proteome</keyword>
<evidence type="ECO:0000313" key="2">
    <source>
        <dbReference type="Proteomes" id="UP000003803"/>
    </source>
</evidence>